<reference evidence="1" key="2">
    <citation type="submission" date="2021-01" db="EMBL/GenBank/DDBJ databases">
        <authorList>
            <person name="Yu Y."/>
        </authorList>
    </citation>
    <scope>NUCLEOTIDE SEQUENCE</scope>
    <source>
        <strain evidence="1">As-5</strain>
        <strain evidence="2">As-6</strain>
    </source>
</reference>
<name>A0AAW4GHN4_9GAMM</name>
<gene>
    <name evidence="1" type="ORF">JJW18_08630</name>
    <name evidence="2" type="ORF">JJW19_21360</name>
</gene>
<accession>A0AAW4GHN4</accession>
<evidence type="ECO:0000313" key="2">
    <source>
        <dbReference type="EMBL" id="MBM9940690.1"/>
    </source>
</evidence>
<dbReference type="Proteomes" id="UP000749453">
    <property type="component" value="Unassembled WGS sequence"/>
</dbReference>
<reference evidence="3" key="1">
    <citation type="submission" date="2021-01" db="EMBL/GenBank/DDBJ databases">
        <title>Stenotrophomonas maltophilia.</title>
        <authorList>
            <person name="Yu Y."/>
        </authorList>
    </citation>
    <scope>NUCLEOTIDE SEQUENCE [LARGE SCALE GENOMIC DNA]</scope>
    <source>
        <strain evidence="3">As-6</strain>
    </source>
</reference>
<protein>
    <submittedName>
        <fullName evidence="1">Uncharacterized protein</fullName>
    </submittedName>
</protein>
<sequence length="376" mass="40628">MDAPGFIHAWRGSVVGPQVDSFRAFTGTIAASSRAGAPAMFFRTTCASALLLVACSGSAIAQTADADALLFQHDLRDVLECGASADVQQAVVSRLRAARYADAAERLPYLRDWRFEQEGEDDDHRVTVITPPQSMTVHGVEVPRLFADAFGFSIALDPAQRDRIVAAHGLRLQSSTLQEPFELWSTPTTPIIVRSAGDGYRLGCAPSTNGNRAAVRQLPAVEIQDLQDAIHCRADEGSMRRLQAFWQRLSEQPQFEWPQDVRSVNEVNYSVGDDDLHLLLIGLQAPIQAYGVSTHTIALAFGGFFGADLGGVAVAPVLSQAGMDTSHTVGKDAWQRPLPPVAFSGGSWIPQHIVMRTNEGRVVAGCASDYARSTSR</sequence>
<dbReference type="RefSeq" id="WP_205406459.1">
    <property type="nucleotide sequence ID" value="NZ_JAFFTA010000013.1"/>
</dbReference>
<proteinExistence type="predicted"/>
<organism evidence="1 4">
    <name type="scientific">Stenotrophomonas lactitubi</name>
    <dbReference type="NCBI Taxonomy" id="2045214"/>
    <lineage>
        <taxon>Bacteria</taxon>
        <taxon>Pseudomonadati</taxon>
        <taxon>Pseudomonadota</taxon>
        <taxon>Gammaproteobacteria</taxon>
        <taxon>Lysobacterales</taxon>
        <taxon>Lysobacteraceae</taxon>
        <taxon>Stenotrophomonas</taxon>
    </lineage>
</organism>
<dbReference type="EMBL" id="JAFFTA010000013">
    <property type="protein sequence ID" value="MBM9913534.1"/>
    <property type="molecule type" value="Genomic_DNA"/>
</dbReference>
<dbReference type="AlphaFoldDB" id="A0AAW4GHN4"/>
<evidence type="ECO:0000313" key="1">
    <source>
        <dbReference type="EMBL" id="MBM9913534.1"/>
    </source>
</evidence>
<dbReference type="Proteomes" id="UP000784064">
    <property type="component" value="Unassembled WGS sequence"/>
</dbReference>
<keyword evidence="3" id="KW-1185">Reference proteome</keyword>
<evidence type="ECO:0000313" key="3">
    <source>
        <dbReference type="Proteomes" id="UP000749453"/>
    </source>
</evidence>
<evidence type="ECO:0000313" key="4">
    <source>
        <dbReference type="Proteomes" id="UP000784064"/>
    </source>
</evidence>
<dbReference type="EMBL" id="JAFFTB010000049">
    <property type="protein sequence ID" value="MBM9940690.1"/>
    <property type="molecule type" value="Genomic_DNA"/>
</dbReference>
<comment type="caution">
    <text evidence="1">The sequence shown here is derived from an EMBL/GenBank/DDBJ whole genome shotgun (WGS) entry which is preliminary data.</text>
</comment>